<dbReference type="GO" id="GO:0005687">
    <property type="term" value="C:U4 snRNP"/>
    <property type="evidence" value="ECO:0007669"/>
    <property type="project" value="TreeGrafter"/>
</dbReference>
<evidence type="ECO:0000256" key="5">
    <source>
        <dbReference type="ARBA" id="ARBA00022884"/>
    </source>
</evidence>
<evidence type="ECO:0000256" key="7">
    <source>
        <dbReference type="ARBA" id="ARBA00023242"/>
    </source>
</evidence>
<comment type="caution">
    <text evidence="11">The sequence shown here is derived from an EMBL/GenBank/DDBJ whole genome shotgun (WGS) entry which is preliminary data.</text>
</comment>
<dbReference type="EMBL" id="CAICTM010000250">
    <property type="protein sequence ID" value="CAB9506033.1"/>
    <property type="molecule type" value="Genomic_DNA"/>
</dbReference>
<dbReference type="AlphaFoldDB" id="A0A9N8H8T9"/>
<keyword evidence="8 9" id="KW-0687">Ribonucleoprotein</keyword>
<dbReference type="GO" id="GO:0034719">
    <property type="term" value="C:SMN-Sm protein complex"/>
    <property type="evidence" value="ECO:0007669"/>
    <property type="project" value="TreeGrafter"/>
</dbReference>
<dbReference type="PANTHER" id="PTHR10553">
    <property type="entry name" value="SMALL NUCLEAR RIBONUCLEOPROTEIN"/>
    <property type="match status" value="1"/>
</dbReference>
<evidence type="ECO:0000256" key="4">
    <source>
        <dbReference type="ARBA" id="ARBA00022728"/>
    </source>
</evidence>
<evidence type="ECO:0000256" key="1">
    <source>
        <dbReference type="ARBA" id="ARBA00004123"/>
    </source>
</evidence>
<keyword evidence="7 9" id="KW-0539">Nucleus</keyword>
<dbReference type="CDD" id="cd01719">
    <property type="entry name" value="Sm_G"/>
    <property type="match status" value="1"/>
</dbReference>
<dbReference type="GO" id="GO:0071011">
    <property type="term" value="C:precatalytic spliceosome"/>
    <property type="evidence" value="ECO:0007669"/>
    <property type="project" value="TreeGrafter"/>
</dbReference>
<evidence type="ECO:0000256" key="8">
    <source>
        <dbReference type="ARBA" id="ARBA00023274"/>
    </source>
</evidence>
<name>A0A9N8H8T9_9STRA</name>
<protein>
    <recommendedName>
        <fullName evidence="9">Small nuclear ribonucleoprotein G</fullName>
        <shortName evidence="9">snRNP-G</shortName>
    </recommendedName>
</protein>
<accession>A0A9N8H8T9</accession>
<gene>
    <name evidence="11" type="ORF">SEMRO_251_G099400.1</name>
</gene>
<dbReference type="GO" id="GO:0097526">
    <property type="term" value="C:spliceosomal tri-snRNP complex"/>
    <property type="evidence" value="ECO:0007669"/>
    <property type="project" value="TreeGrafter"/>
</dbReference>
<dbReference type="GO" id="GO:0005686">
    <property type="term" value="C:U2 snRNP"/>
    <property type="evidence" value="ECO:0007669"/>
    <property type="project" value="TreeGrafter"/>
</dbReference>
<evidence type="ECO:0000256" key="3">
    <source>
        <dbReference type="ARBA" id="ARBA00022664"/>
    </source>
</evidence>
<sequence>MATSKFQKGPDLKRFMDKRLKVLLNGNRRLIGVLRGYDAFLNVVLEETENESQEYLGQIVVRGNSIVQFEALERVQA</sequence>
<keyword evidence="4 9" id="KW-0747">Spliceosome</keyword>
<dbReference type="Proteomes" id="UP001153069">
    <property type="component" value="Unassembled WGS sequence"/>
</dbReference>
<evidence type="ECO:0000256" key="6">
    <source>
        <dbReference type="ARBA" id="ARBA00023187"/>
    </source>
</evidence>
<dbReference type="GO" id="GO:0005689">
    <property type="term" value="C:U12-type spliceosomal complex"/>
    <property type="evidence" value="ECO:0007669"/>
    <property type="project" value="TreeGrafter"/>
</dbReference>
<dbReference type="InterPro" id="IPR047575">
    <property type="entry name" value="Sm"/>
</dbReference>
<dbReference type="GO" id="GO:0003723">
    <property type="term" value="F:RNA binding"/>
    <property type="evidence" value="ECO:0007669"/>
    <property type="project" value="UniProtKB-UniRule"/>
</dbReference>
<dbReference type="SUPFAM" id="SSF50182">
    <property type="entry name" value="Sm-like ribonucleoproteins"/>
    <property type="match status" value="1"/>
</dbReference>
<dbReference type="InterPro" id="IPR044641">
    <property type="entry name" value="Lsm7/SmG-like"/>
</dbReference>
<feature type="domain" description="Sm" evidence="10">
    <location>
        <begin position="7"/>
        <end position="75"/>
    </location>
</feature>
<comment type="function">
    <text evidence="9">Plays a role in pre-mRNA splicing.</text>
</comment>
<evidence type="ECO:0000313" key="11">
    <source>
        <dbReference type="EMBL" id="CAB9506033.1"/>
    </source>
</evidence>
<dbReference type="GO" id="GO:0071013">
    <property type="term" value="C:catalytic step 2 spliceosome"/>
    <property type="evidence" value="ECO:0007669"/>
    <property type="project" value="TreeGrafter"/>
</dbReference>
<dbReference type="Gene3D" id="2.30.30.100">
    <property type="match status" value="1"/>
</dbReference>
<dbReference type="GO" id="GO:0005685">
    <property type="term" value="C:U1 snRNP"/>
    <property type="evidence" value="ECO:0007669"/>
    <property type="project" value="TreeGrafter"/>
</dbReference>
<evidence type="ECO:0000256" key="9">
    <source>
        <dbReference type="RuleBase" id="RU365052"/>
    </source>
</evidence>
<keyword evidence="5 9" id="KW-0694">RNA-binding</keyword>
<dbReference type="InterPro" id="IPR001163">
    <property type="entry name" value="Sm_dom_euk/arc"/>
</dbReference>
<proteinExistence type="inferred from homology"/>
<dbReference type="InterPro" id="IPR034098">
    <property type="entry name" value="Sm_G"/>
</dbReference>
<organism evidence="11 12">
    <name type="scientific">Seminavis robusta</name>
    <dbReference type="NCBI Taxonomy" id="568900"/>
    <lineage>
        <taxon>Eukaryota</taxon>
        <taxon>Sar</taxon>
        <taxon>Stramenopiles</taxon>
        <taxon>Ochrophyta</taxon>
        <taxon>Bacillariophyta</taxon>
        <taxon>Bacillariophyceae</taxon>
        <taxon>Bacillariophycidae</taxon>
        <taxon>Naviculales</taxon>
        <taxon>Naviculaceae</taxon>
        <taxon>Seminavis</taxon>
    </lineage>
</organism>
<dbReference type="PANTHER" id="PTHR10553:SF2">
    <property type="entry name" value="SMALL NUCLEAR RIBONUCLEOPROTEIN G"/>
    <property type="match status" value="1"/>
</dbReference>
<dbReference type="PROSITE" id="PS52002">
    <property type="entry name" value="SM"/>
    <property type="match status" value="1"/>
</dbReference>
<dbReference type="GO" id="GO:0071004">
    <property type="term" value="C:U2-type prespliceosome"/>
    <property type="evidence" value="ECO:0007669"/>
    <property type="project" value="TreeGrafter"/>
</dbReference>
<comment type="similarity">
    <text evidence="2 9">Belongs to the snRNP Sm proteins family.</text>
</comment>
<keyword evidence="6 9" id="KW-0508">mRNA splicing</keyword>
<dbReference type="InterPro" id="IPR010920">
    <property type="entry name" value="LSM_dom_sf"/>
</dbReference>
<reference evidence="11" key="1">
    <citation type="submission" date="2020-06" db="EMBL/GenBank/DDBJ databases">
        <authorList>
            <consortium name="Plant Systems Biology data submission"/>
        </authorList>
    </citation>
    <scope>NUCLEOTIDE SEQUENCE</scope>
    <source>
        <strain evidence="11">D6</strain>
    </source>
</reference>
<dbReference type="GO" id="GO:0005682">
    <property type="term" value="C:U5 snRNP"/>
    <property type="evidence" value="ECO:0007669"/>
    <property type="project" value="TreeGrafter"/>
</dbReference>
<keyword evidence="12" id="KW-1185">Reference proteome</keyword>
<dbReference type="Pfam" id="PF01423">
    <property type="entry name" value="LSM"/>
    <property type="match status" value="1"/>
</dbReference>
<dbReference type="OrthoDB" id="2146at2759"/>
<evidence type="ECO:0000256" key="2">
    <source>
        <dbReference type="ARBA" id="ARBA00006850"/>
    </source>
</evidence>
<evidence type="ECO:0000313" key="12">
    <source>
        <dbReference type="Proteomes" id="UP001153069"/>
    </source>
</evidence>
<dbReference type="GO" id="GO:0043186">
    <property type="term" value="C:P granule"/>
    <property type="evidence" value="ECO:0007669"/>
    <property type="project" value="TreeGrafter"/>
</dbReference>
<keyword evidence="3 9" id="KW-0507">mRNA processing</keyword>
<comment type="subcellular location">
    <subcellularLocation>
        <location evidence="1 9">Nucleus</location>
    </subcellularLocation>
</comment>
<dbReference type="SMART" id="SM00651">
    <property type="entry name" value="Sm"/>
    <property type="match status" value="1"/>
</dbReference>
<evidence type="ECO:0000259" key="10">
    <source>
        <dbReference type="PROSITE" id="PS52002"/>
    </source>
</evidence>
<dbReference type="GO" id="GO:0000387">
    <property type="term" value="P:spliceosomal snRNP assembly"/>
    <property type="evidence" value="ECO:0007669"/>
    <property type="project" value="UniProtKB-UniRule"/>
</dbReference>